<feature type="domain" description="Major facilitator superfamily (MFS) profile" evidence="7">
    <location>
        <begin position="1"/>
        <end position="374"/>
    </location>
</feature>
<feature type="transmembrane region" description="Helical" evidence="6">
    <location>
        <begin position="201"/>
        <end position="227"/>
    </location>
</feature>
<dbReference type="Gene3D" id="1.20.1250.20">
    <property type="entry name" value="MFS general substrate transporter like domains"/>
    <property type="match status" value="2"/>
</dbReference>
<feature type="region of interest" description="Disordered" evidence="5">
    <location>
        <begin position="378"/>
        <end position="417"/>
    </location>
</feature>
<dbReference type="Proteomes" id="UP001589710">
    <property type="component" value="Unassembled WGS sequence"/>
</dbReference>
<comment type="caution">
    <text evidence="8">The sequence shown here is derived from an EMBL/GenBank/DDBJ whole genome shotgun (WGS) entry which is preliminary data.</text>
</comment>
<feature type="transmembrane region" description="Helical" evidence="6">
    <location>
        <begin position="37"/>
        <end position="56"/>
    </location>
</feature>
<dbReference type="RefSeq" id="WP_345516894.1">
    <property type="nucleotide sequence ID" value="NZ_BAAAXD010000041.1"/>
</dbReference>
<evidence type="ECO:0000313" key="8">
    <source>
        <dbReference type="EMBL" id="MFB9576207.1"/>
    </source>
</evidence>
<feature type="transmembrane region" description="Helical" evidence="6">
    <location>
        <begin position="291"/>
        <end position="312"/>
    </location>
</feature>
<feature type="transmembrane region" description="Helical" evidence="6">
    <location>
        <begin position="158"/>
        <end position="180"/>
    </location>
</feature>
<keyword evidence="3 6" id="KW-1133">Transmembrane helix</keyword>
<feature type="transmembrane region" description="Helical" evidence="6">
    <location>
        <begin position="7"/>
        <end position="31"/>
    </location>
</feature>
<feature type="compositionally biased region" description="Pro residues" evidence="5">
    <location>
        <begin position="400"/>
        <end position="417"/>
    </location>
</feature>
<dbReference type="CDD" id="cd17478">
    <property type="entry name" value="MFS_FsR"/>
    <property type="match status" value="1"/>
</dbReference>
<protein>
    <submittedName>
        <fullName evidence="8">MFS transporter</fullName>
    </submittedName>
</protein>
<keyword evidence="2 6" id="KW-0812">Transmembrane</keyword>
<feature type="transmembrane region" description="Helical" evidence="6">
    <location>
        <begin position="268"/>
        <end position="285"/>
    </location>
</feature>
<evidence type="ECO:0000259" key="7">
    <source>
        <dbReference type="PROSITE" id="PS50850"/>
    </source>
</evidence>
<reference evidence="8 9" key="1">
    <citation type="submission" date="2024-09" db="EMBL/GenBank/DDBJ databases">
        <authorList>
            <person name="Sun Q."/>
            <person name="Mori K."/>
        </authorList>
    </citation>
    <scope>NUCLEOTIDE SEQUENCE [LARGE SCALE GENOMIC DNA]</scope>
    <source>
        <strain evidence="8 9">JCM 3331</strain>
    </source>
</reference>
<evidence type="ECO:0000256" key="3">
    <source>
        <dbReference type="ARBA" id="ARBA00022989"/>
    </source>
</evidence>
<feature type="transmembrane region" description="Helical" evidence="6">
    <location>
        <begin position="92"/>
        <end position="110"/>
    </location>
</feature>
<gene>
    <name evidence="8" type="ORF">ACFFTL_28975</name>
</gene>
<feature type="transmembrane region" description="Helical" evidence="6">
    <location>
        <begin position="239"/>
        <end position="261"/>
    </location>
</feature>
<keyword evidence="4 6" id="KW-0472">Membrane</keyword>
<dbReference type="SUPFAM" id="SSF103473">
    <property type="entry name" value="MFS general substrate transporter"/>
    <property type="match status" value="1"/>
</dbReference>
<comment type="subcellular location">
    <subcellularLocation>
        <location evidence="1">Cell membrane</location>
        <topology evidence="1">Multi-pass membrane protein</topology>
    </subcellularLocation>
</comment>
<sequence length="417" mass="42410">MRRNTPITLLSVGHGCVDVYQGAVAALMPFFVAERGYTYAVASGVVLAASVLSSVVQPVFGALTDRWAMPWLLPTSSLLGGVGIALSGMSDSYALTLVFVAISGVGVAAYHPESARVARIASRGSHSAMGVFSTGGNIGFALAPLVVGVVVAGGGLRWTPLLVVPALVGATTCLPVLRALQDRKVTGADAPMQAGSDDVASFVRLSLAVVFRSIAFVGLSTFISLYAQQRTGGGTTTGTAALTVLYLGGAIGSVLGGSLAGRWDRVTVSRWSYVISAVAVAGVVWVPGPAIYLFVALTSAGLYVPFSLQVTLGQDYLPSRIGTASGITLGLTMSIGGLAGPALGSLADATSLQTALAPLVLMPVLSWLLFRTLREPGIPQPPSPASATGDDDGAAAIPPRTQPPSRSPDHPTPSSAP</sequence>
<dbReference type="InterPro" id="IPR011701">
    <property type="entry name" value="MFS"/>
</dbReference>
<evidence type="ECO:0000313" key="9">
    <source>
        <dbReference type="Proteomes" id="UP001589710"/>
    </source>
</evidence>
<evidence type="ECO:0000256" key="4">
    <source>
        <dbReference type="ARBA" id="ARBA00023136"/>
    </source>
</evidence>
<dbReference type="PANTHER" id="PTHR43129:SF1">
    <property type="entry name" value="FOSMIDOMYCIN RESISTANCE PROTEIN"/>
    <property type="match status" value="1"/>
</dbReference>
<evidence type="ECO:0000256" key="2">
    <source>
        <dbReference type="ARBA" id="ARBA00022692"/>
    </source>
</evidence>
<accession>A0ABV5REC4</accession>
<keyword evidence="9" id="KW-1185">Reference proteome</keyword>
<dbReference type="Pfam" id="PF07690">
    <property type="entry name" value="MFS_1"/>
    <property type="match status" value="1"/>
</dbReference>
<dbReference type="InterPro" id="IPR036259">
    <property type="entry name" value="MFS_trans_sf"/>
</dbReference>
<evidence type="ECO:0000256" key="1">
    <source>
        <dbReference type="ARBA" id="ARBA00004651"/>
    </source>
</evidence>
<name>A0ABV5REC4_9ACTN</name>
<feature type="transmembrane region" description="Helical" evidence="6">
    <location>
        <begin position="131"/>
        <end position="152"/>
    </location>
</feature>
<feature type="transmembrane region" description="Helical" evidence="6">
    <location>
        <begin position="324"/>
        <end position="344"/>
    </location>
</feature>
<evidence type="ECO:0000256" key="5">
    <source>
        <dbReference type="SAM" id="MobiDB-lite"/>
    </source>
</evidence>
<feature type="transmembrane region" description="Helical" evidence="6">
    <location>
        <begin position="68"/>
        <end position="86"/>
    </location>
</feature>
<evidence type="ECO:0000256" key="6">
    <source>
        <dbReference type="SAM" id="Phobius"/>
    </source>
</evidence>
<feature type="transmembrane region" description="Helical" evidence="6">
    <location>
        <begin position="350"/>
        <end position="370"/>
    </location>
</feature>
<dbReference type="InterPro" id="IPR020846">
    <property type="entry name" value="MFS_dom"/>
</dbReference>
<dbReference type="EMBL" id="JBHMCG010000124">
    <property type="protein sequence ID" value="MFB9576207.1"/>
    <property type="molecule type" value="Genomic_DNA"/>
</dbReference>
<organism evidence="8 9">
    <name type="scientific">Streptomyces yanii</name>
    <dbReference type="NCBI Taxonomy" id="78510"/>
    <lineage>
        <taxon>Bacteria</taxon>
        <taxon>Bacillati</taxon>
        <taxon>Actinomycetota</taxon>
        <taxon>Actinomycetes</taxon>
        <taxon>Kitasatosporales</taxon>
        <taxon>Streptomycetaceae</taxon>
        <taxon>Streptomyces</taxon>
    </lineage>
</organism>
<proteinExistence type="predicted"/>
<dbReference type="PANTHER" id="PTHR43129">
    <property type="entry name" value="FOSMIDOMYCIN RESISTANCE PROTEIN"/>
    <property type="match status" value="1"/>
</dbReference>
<dbReference type="PROSITE" id="PS50850">
    <property type="entry name" value="MFS"/>
    <property type="match status" value="1"/>
</dbReference>